<accession>A0A139SV46</accession>
<comment type="caution">
    <text evidence="1">The sequence shown here is derived from an EMBL/GenBank/DDBJ whole genome shotgun (WGS) entry which is preliminary data.</text>
</comment>
<dbReference type="OrthoDB" id="5405319at2"/>
<dbReference type="InterPro" id="IPR011009">
    <property type="entry name" value="Kinase-like_dom_sf"/>
</dbReference>
<dbReference type="Proteomes" id="UP000072660">
    <property type="component" value="Unassembled WGS sequence"/>
</dbReference>
<protein>
    <submittedName>
        <fullName evidence="1">Lipopolysaccharide kinase</fullName>
    </submittedName>
</protein>
<reference evidence="1 2" key="1">
    <citation type="submission" date="2016-02" db="EMBL/GenBank/DDBJ databases">
        <authorList>
            <person name="Wen L."/>
            <person name="He K."/>
            <person name="Yang H."/>
        </authorList>
    </citation>
    <scope>NUCLEOTIDE SEQUENCE [LARGE SCALE GENOMIC DNA]</scope>
    <source>
        <strain evidence="1 2">CV58</strain>
    </source>
</reference>
<dbReference type="SUPFAM" id="SSF56112">
    <property type="entry name" value="Protein kinase-like (PK-like)"/>
    <property type="match status" value="1"/>
</dbReference>
<evidence type="ECO:0000313" key="2">
    <source>
        <dbReference type="Proteomes" id="UP000072660"/>
    </source>
</evidence>
<dbReference type="PIRSF" id="PIRSF026326">
    <property type="entry name" value="InaA"/>
    <property type="match status" value="1"/>
</dbReference>
<gene>
    <name evidence="1" type="ORF">AXE65_01600</name>
</gene>
<evidence type="ECO:0000313" key="1">
    <source>
        <dbReference type="EMBL" id="KXU38433.1"/>
    </source>
</evidence>
<keyword evidence="1" id="KW-0808">Transferase</keyword>
<dbReference type="RefSeq" id="WP_068389610.1">
    <property type="nucleotide sequence ID" value="NZ_LSZO01000135.1"/>
</dbReference>
<dbReference type="InterPro" id="IPR027023">
    <property type="entry name" value="Put_LipoPS_kinase_InaA"/>
</dbReference>
<dbReference type="EMBL" id="LSZO01000135">
    <property type="protein sequence ID" value="KXU38433.1"/>
    <property type="molecule type" value="Genomic_DNA"/>
</dbReference>
<dbReference type="GO" id="GO:0016301">
    <property type="term" value="F:kinase activity"/>
    <property type="evidence" value="ECO:0007669"/>
    <property type="project" value="UniProtKB-KW"/>
</dbReference>
<sequence>MKDFIAQTDLQALNAAGLADFEALWRLDLASVDEPNIRRGGVSSVCFLKIGSARYYLKRQQGYFTRSLHHPFGESLCAREWRNIQKFQRLNIAAVTCAYFGTRDSGKEQRAILLTHALDGFNDLCSYLKNWQTLASGQRQAIVCCCGALAKNLHQARQKHGCLYPKHIFLRQTQDDWQSCLIDLEKARPLLPFQRDRISDLEPLLRRSEPWSADEQRLFLRSYLPQGENLTPWLERLSARSQRKQAR</sequence>
<proteinExistence type="predicted"/>
<dbReference type="Pfam" id="PF06293">
    <property type="entry name" value="Kdo"/>
    <property type="match status" value="1"/>
</dbReference>
<organism evidence="1 2">
    <name type="scientific">Ventosimonas gracilis</name>
    <dbReference type="NCBI Taxonomy" id="1680762"/>
    <lineage>
        <taxon>Bacteria</taxon>
        <taxon>Pseudomonadati</taxon>
        <taxon>Pseudomonadota</taxon>
        <taxon>Gammaproteobacteria</taxon>
        <taxon>Pseudomonadales</taxon>
        <taxon>Ventosimonadaceae</taxon>
        <taxon>Ventosimonas</taxon>
    </lineage>
</organism>
<dbReference type="AlphaFoldDB" id="A0A139SV46"/>
<name>A0A139SV46_9GAMM</name>
<keyword evidence="1" id="KW-0418">Kinase</keyword>
<keyword evidence="2" id="KW-1185">Reference proteome</keyword>